<protein>
    <submittedName>
        <fullName evidence="1">Uncharacterized protein</fullName>
    </submittedName>
</protein>
<sequence length="668" mass="74868">MKSCQSAFKCRHVSKARWVLATIPIVYGMAPYMTQVHTQPSGGSTAFDTSNGSSTSNSVHNKFRILRRVPVRGQIALSLQAINLMDTAKKWAISLAYIDLLQECCRWKSLAEGKQVHDHILESGYESNIYIASTLVSMYAKCGSLKDARQVFDRMRKRDVVCWTAMIGSYAKCGQGPEALKLFQEMQSEHVKPNKFTYVALVNAISNIGSLEQGKQVHADILKAGCESNVFVANALIDMYAKCGSLVDARRVFDEMPKPDLIAWTALISIYSKQENAEEALTLFQKMRRQGVNPDGLTYVCILNACANMAAIEHGKEVHTDIRKAGLESDLFVKNALVDMYVKCGSLSHAREVFDANLNRDVVSWTAMIAGYAMHGDATEAFRLFSQMQWDCIKPNALTYTNVLSACSHLGLVNRGQHYFDSMSQDHLFTPTVMHYSCMVDLLGRAGCLDEAEVFIMNMPIEPNADVLKALLGACRIHGRLDIAERITKSIIKLEPLDAAGYVLLSNIYAAAGRWEDYSELRKVMSNKGVKKEAGQCSIEVNNRVHSFISRDRSHPQIKEIYVYLRDLSQKTKLEGYVPDTTIVLQDVGEDEKEWYLWCHSERLAIAYGLISTPPGTPIHLVKNLRICSDCHIATKFISKVVGREIIARDAYRFHHFRDGACSCGDYW</sequence>
<evidence type="ECO:0000313" key="2">
    <source>
        <dbReference type="Proteomes" id="UP001162992"/>
    </source>
</evidence>
<evidence type="ECO:0000313" key="1">
    <source>
        <dbReference type="EMBL" id="KAJ7516312.1"/>
    </source>
</evidence>
<name>A0ACC2AFG9_DIPCM</name>
<dbReference type="EMBL" id="CM055113">
    <property type="protein sequence ID" value="KAJ7516312.1"/>
    <property type="molecule type" value="Genomic_DNA"/>
</dbReference>
<proteinExistence type="predicted"/>
<accession>A0ACC2AFG9</accession>
<comment type="caution">
    <text evidence="1">The sequence shown here is derived from an EMBL/GenBank/DDBJ whole genome shotgun (WGS) entry which is preliminary data.</text>
</comment>
<gene>
    <name evidence="1" type="ORF">O6H91_22G052900</name>
</gene>
<dbReference type="Proteomes" id="UP001162992">
    <property type="component" value="Chromosome 22"/>
</dbReference>
<organism evidence="1 2">
    <name type="scientific">Diphasiastrum complanatum</name>
    <name type="common">Issler's clubmoss</name>
    <name type="synonym">Lycopodium complanatum</name>
    <dbReference type="NCBI Taxonomy" id="34168"/>
    <lineage>
        <taxon>Eukaryota</taxon>
        <taxon>Viridiplantae</taxon>
        <taxon>Streptophyta</taxon>
        <taxon>Embryophyta</taxon>
        <taxon>Tracheophyta</taxon>
        <taxon>Lycopodiopsida</taxon>
        <taxon>Lycopodiales</taxon>
        <taxon>Lycopodiaceae</taxon>
        <taxon>Lycopodioideae</taxon>
        <taxon>Diphasiastrum</taxon>
    </lineage>
</organism>
<reference evidence="2" key="1">
    <citation type="journal article" date="2024" name="Proc. Natl. Acad. Sci. U.S.A.">
        <title>Extraordinary preservation of gene collinearity over three hundred million years revealed in homosporous lycophytes.</title>
        <authorList>
            <person name="Li C."/>
            <person name="Wickell D."/>
            <person name="Kuo L.Y."/>
            <person name="Chen X."/>
            <person name="Nie B."/>
            <person name="Liao X."/>
            <person name="Peng D."/>
            <person name="Ji J."/>
            <person name="Jenkins J."/>
            <person name="Williams M."/>
            <person name="Shu S."/>
            <person name="Plott C."/>
            <person name="Barry K."/>
            <person name="Rajasekar S."/>
            <person name="Grimwood J."/>
            <person name="Han X."/>
            <person name="Sun S."/>
            <person name="Hou Z."/>
            <person name="He W."/>
            <person name="Dai G."/>
            <person name="Sun C."/>
            <person name="Schmutz J."/>
            <person name="Leebens-Mack J.H."/>
            <person name="Li F.W."/>
            <person name="Wang L."/>
        </authorList>
    </citation>
    <scope>NUCLEOTIDE SEQUENCE [LARGE SCALE GENOMIC DNA]</scope>
    <source>
        <strain evidence="2">cv. PW_Plant_1</strain>
    </source>
</reference>
<keyword evidence="2" id="KW-1185">Reference proteome</keyword>